<feature type="signal peptide" evidence="1">
    <location>
        <begin position="1"/>
        <end position="22"/>
    </location>
</feature>
<keyword evidence="4" id="KW-1185">Reference proteome</keyword>
<dbReference type="KEGG" id="aup:AsAng_0021640"/>
<sequence length="662" mass="72046">MKPIKNLLALFLCLLFIHEINAQNPPALDWVKTMHKSPNAGWGGVSAGIKPLAMCTDADKNIYIAGLFSDSVDFDPSANTNYIVSNHENDFFVQKLDSNGTSIWVKNFGKTTYNASSYQDLDDIEVDNNGNVYIVGSFLGSVDFDPGPNTHTTTDLHSGLTYTYGSTFVLQLDANGDFVRVGTIKSLTALPIDIKIDANNNVYVVGFQNHYNSISITEVNFGATSYQFTTSTNNFLLKLDSNGELLWIKELEGAVRAMDLEGNSLVITGLFEGTKDFDPNSGTYNLTSGLNYSGDMYVQKLDLNGNLVWAKSMQGVGSNPSIAGWSAGEAVNISETGDIYLSGKFKYTVDFDPSAGSYNLSSTSDASNTYGNRFIQKITSNGDLVWVKKLKSYNSDYASNYDDYNLISIGLGQDDLLVINNYDKNAMMSMSNCFDSSGTFHWFNKVPAKISDVFLDELNNIYTIGDFSSPYDFDLGIGEVSIAARSGSAPSGGENVSGDMFLAKYRPCANIDTAVTQVATTLTANVAGATYQWIDCSFYNHITGATSQSFTPTSDGNYAVIITQNACSDTSSCFNVTNTSITKIGNTNIHIYPNPTKGFLQIDLGALENIRLQLLTINGQVVEALTTGGSITNLDLRELPTGVYLLKVIHQNETGVYKIIKE</sequence>
<dbReference type="RefSeq" id="WP_264792629.1">
    <property type="nucleotide sequence ID" value="NZ_AP026867.1"/>
</dbReference>
<reference evidence="3" key="1">
    <citation type="submission" date="2022-09" db="EMBL/GenBank/DDBJ databases">
        <title>Aureispira anguillicida sp. nov., isolated from Leptocephalus of Japanese eel Anguilla japonica.</title>
        <authorList>
            <person name="Yuasa K."/>
            <person name="Mekata T."/>
            <person name="Ikunari K."/>
        </authorList>
    </citation>
    <scope>NUCLEOTIDE SEQUENCE</scope>
    <source>
        <strain evidence="3">EL160426</strain>
    </source>
</reference>
<dbReference type="PANTHER" id="PTHR35580:SF1">
    <property type="entry name" value="PHYTASE-LIKE DOMAIN-CONTAINING PROTEIN"/>
    <property type="match status" value="1"/>
</dbReference>
<dbReference type="AlphaFoldDB" id="A0A915YE50"/>
<dbReference type="EMBL" id="AP026867">
    <property type="protein sequence ID" value="BDS11450.1"/>
    <property type="molecule type" value="Genomic_DNA"/>
</dbReference>
<dbReference type="Proteomes" id="UP001060919">
    <property type="component" value="Chromosome"/>
</dbReference>
<evidence type="ECO:0000259" key="2">
    <source>
        <dbReference type="Pfam" id="PF18962"/>
    </source>
</evidence>
<dbReference type="NCBIfam" id="TIGR04183">
    <property type="entry name" value="Por_Secre_tail"/>
    <property type="match status" value="1"/>
</dbReference>
<keyword evidence="1" id="KW-0732">Signal</keyword>
<dbReference type="InterPro" id="IPR052918">
    <property type="entry name" value="Motility_Chemotaxis_Reg"/>
</dbReference>
<dbReference type="InterPro" id="IPR026444">
    <property type="entry name" value="Secre_tail"/>
</dbReference>
<dbReference type="PANTHER" id="PTHR35580">
    <property type="entry name" value="CELL SURFACE GLYCOPROTEIN (S-LAYER PROTEIN)-LIKE PROTEIN"/>
    <property type="match status" value="1"/>
</dbReference>
<evidence type="ECO:0000313" key="3">
    <source>
        <dbReference type="EMBL" id="BDS11450.1"/>
    </source>
</evidence>
<protein>
    <submittedName>
        <fullName evidence="3">T9SS type A sorting domain-containing protein</fullName>
    </submittedName>
</protein>
<dbReference type="Pfam" id="PF18962">
    <property type="entry name" value="Por_Secre_tail"/>
    <property type="match status" value="1"/>
</dbReference>
<feature type="chain" id="PRO_5037709596" evidence="1">
    <location>
        <begin position="23"/>
        <end position="662"/>
    </location>
</feature>
<evidence type="ECO:0000256" key="1">
    <source>
        <dbReference type="SAM" id="SignalP"/>
    </source>
</evidence>
<feature type="domain" description="Secretion system C-terminal sorting" evidence="2">
    <location>
        <begin position="591"/>
        <end position="660"/>
    </location>
</feature>
<dbReference type="SUPFAM" id="SSF63829">
    <property type="entry name" value="Calcium-dependent phosphotriesterase"/>
    <property type="match status" value="1"/>
</dbReference>
<dbReference type="Gene3D" id="2.120.10.30">
    <property type="entry name" value="TolB, C-terminal domain"/>
    <property type="match status" value="1"/>
</dbReference>
<evidence type="ECO:0000313" key="4">
    <source>
        <dbReference type="Proteomes" id="UP001060919"/>
    </source>
</evidence>
<gene>
    <name evidence="3" type="ORF">AsAng_0021640</name>
</gene>
<accession>A0A915YE50</accession>
<name>A0A915YE50_9BACT</name>
<dbReference type="InterPro" id="IPR011042">
    <property type="entry name" value="6-blade_b-propeller_TolB-like"/>
</dbReference>
<proteinExistence type="predicted"/>
<organism evidence="3 4">
    <name type="scientific">Aureispira anguillae</name>
    <dbReference type="NCBI Taxonomy" id="2864201"/>
    <lineage>
        <taxon>Bacteria</taxon>
        <taxon>Pseudomonadati</taxon>
        <taxon>Bacteroidota</taxon>
        <taxon>Saprospiria</taxon>
        <taxon>Saprospirales</taxon>
        <taxon>Saprospiraceae</taxon>
        <taxon>Aureispira</taxon>
    </lineage>
</organism>